<keyword evidence="3" id="KW-1185">Reference proteome</keyword>
<protein>
    <submittedName>
        <fullName evidence="2">Uncharacterized protein</fullName>
    </submittedName>
</protein>
<organism evidence="2 3">
    <name type="scientific">Symmachiella macrocystis</name>
    <dbReference type="NCBI Taxonomy" id="2527985"/>
    <lineage>
        <taxon>Bacteria</taxon>
        <taxon>Pseudomonadati</taxon>
        <taxon>Planctomycetota</taxon>
        <taxon>Planctomycetia</taxon>
        <taxon>Planctomycetales</taxon>
        <taxon>Planctomycetaceae</taxon>
        <taxon>Symmachiella</taxon>
    </lineage>
</organism>
<dbReference type="Proteomes" id="UP000320735">
    <property type="component" value="Unassembled WGS sequence"/>
</dbReference>
<sequence precursor="true">MFFRRAALCLLLLAGTCSITRADENPGDWISDDAIIVVRVREPKTSMAKVVSFVYSVAPMYAPLLLSNESDILEFTNKPLFKATDLDHDFWWAMFNDEAGEAVSAFIVRTRDDDEVINELNELIADDASESVLRHGRYVIVATAQPTLDRIQKRIDGQGTSWRESISPEEKKTFEVGDLSVHVNTRHVYAVIRKNADDDVVAHREFRNSLTQMLFDAYDEEAVLQFVSREILEKGADAIAGAAGVAISATVDHRGIETEILIDHDLDQENVKQEPHALSNFQVLHRMPPDRQCYLAGTAPIPSPAGWFLNVIDVDSHDDKDTPTLTEQGKIQRRLRKLKYGQWSAAFSLPTITSPEFRLDEVAEIENPQAHRLMNNNLAILQTHFKEFREKRAYELLDGVEQFGDRTADVHRVTYKKSDEENEDNHAKIYGRNGLVSRCVYDDNLFVNTIGGGKQAMQDALQRTHATDIANLRPGLAATRAKLPENGSFILLLDAASVFASLTQLDVGVANHEGKLGEIVNLGIKMAKPPQSYCGVAFALEPEQARLKLYVPIEQLRNYTPFIFMMFAAEFL</sequence>
<accession>A0A5C6BJE4</accession>
<proteinExistence type="predicted"/>
<feature type="signal peptide" evidence="1">
    <location>
        <begin position="1"/>
        <end position="22"/>
    </location>
</feature>
<feature type="chain" id="PRO_5023022606" evidence="1">
    <location>
        <begin position="23"/>
        <end position="572"/>
    </location>
</feature>
<dbReference type="RefSeq" id="WP_146369343.1">
    <property type="nucleotide sequence ID" value="NZ_SJPP01000001.1"/>
</dbReference>
<dbReference type="OrthoDB" id="9882241at2"/>
<gene>
    <name evidence="2" type="ORF">CA54_05980</name>
</gene>
<reference evidence="2 3" key="1">
    <citation type="submission" date="2019-02" db="EMBL/GenBank/DDBJ databases">
        <title>Deep-cultivation of Planctomycetes and their phenomic and genomic characterization uncovers novel biology.</title>
        <authorList>
            <person name="Wiegand S."/>
            <person name="Jogler M."/>
            <person name="Boedeker C."/>
            <person name="Pinto D."/>
            <person name="Vollmers J."/>
            <person name="Rivas-Marin E."/>
            <person name="Kohn T."/>
            <person name="Peeters S.H."/>
            <person name="Heuer A."/>
            <person name="Rast P."/>
            <person name="Oberbeckmann S."/>
            <person name="Bunk B."/>
            <person name="Jeske O."/>
            <person name="Meyerdierks A."/>
            <person name="Storesund J.E."/>
            <person name="Kallscheuer N."/>
            <person name="Luecker S."/>
            <person name="Lage O.M."/>
            <person name="Pohl T."/>
            <person name="Merkel B.J."/>
            <person name="Hornburger P."/>
            <person name="Mueller R.-W."/>
            <person name="Bruemmer F."/>
            <person name="Labrenz M."/>
            <person name="Spormann A.M."/>
            <person name="Op Den Camp H."/>
            <person name="Overmann J."/>
            <person name="Amann R."/>
            <person name="Jetten M.S.M."/>
            <person name="Mascher T."/>
            <person name="Medema M.H."/>
            <person name="Devos D.P."/>
            <person name="Kaster A.-K."/>
            <person name="Ovreas L."/>
            <person name="Rohde M."/>
            <person name="Galperin M.Y."/>
            <person name="Jogler C."/>
        </authorList>
    </citation>
    <scope>NUCLEOTIDE SEQUENCE [LARGE SCALE GENOMIC DNA]</scope>
    <source>
        <strain evidence="2 3">CA54</strain>
    </source>
</reference>
<evidence type="ECO:0000313" key="3">
    <source>
        <dbReference type="Proteomes" id="UP000320735"/>
    </source>
</evidence>
<name>A0A5C6BJE4_9PLAN</name>
<keyword evidence="1" id="KW-0732">Signal</keyword>
<comment type="caution">
    <text evidence="2">The sequence shown here is derived from an EMBL/GenBank/DDBJ whole genome shotgun (WGS) entry which is preliminary data.</text>
</comment>
<dbReference type="EMBL" id="SJPP01000001">
    <property type="protein sequence ID" value="TWU11787.1"/>
    <property type="molecule type" value="Genomic_DNA"/>
</dbReference>
<evidence type="ECO:0000313" key="2">
    <source>
        <dbReference type="EMBL" id="TWU11787.1"/>
    </source>
</evidence>
<evidence type="ECO:0000256" key="1">
    <source>
        <dbReference type="SAM" id="SignalP"/>
    </source>
</evidence>
<dbReference type="AlphaFoldDB" id="A0A5C6BJE4"/>